<sequence length="551" mass="59605">MPRDVCLTDSYWSADTSAEVMDTTLGDLLRELAIEVPDRVAFVEGVPDSSARRRWTYLQLLESAEVVARALVQRFQPGERVAVWSANSAEWVLLQHGAALAGLVLVTVNPAYLAAELAHVLGTAKAAGIFHTDRYRDTDMTGVIRAIRPELPQLREVISFSDWNAFIADSDPAIELPPVAPGDMIQIQFTSGTTGKPKGACLHHRGVINAARFAAQRAGVAEGAPWASAMPLFHVGGCAGSEIGAFSRRGTFVLLPSFDAGVMLDLIESERVQHVHAVPTMLLAMLEHPMLADRDLSSLKTVMSGGSSVPAALVRRASATFGCNFTITFGQTELNGVICQTRPDDEAERQATTIGQPAPQMEVKIVDPETGAVLPLGEPGEIWARGYQTMLGYFNAAQASEQAITPDGWLKTGDQATMDAAGYLRITGRLKDCIIRGGENVYPREIEDVLTTHPSVREASVVGVPDPRWGEVVAAVVVLDPRLPPPDAVELHVHCRKSLAAYKTPAQWFYVDAFPTTSSGKIQKFALRESIRQGGITPQPFVKPVRESVRA</sequence>
<accession>A0ABU8WUK8</accession>
<dbReference type="InterPro" id="IPR000873">
    <property type="entry name" value="AMP-dep_synth/lig_dom"/>
</dbReference>
<evidence type="ECO:0000313" key="6">
    <source>
        <dbReference type="Proteomes" id="UP001385892"/>
    </source>
</evidence>
<comment type="similarity">
    <text evidence="1">Belongs to the ATP-dependent AMP-binding enzyme family.</text>
</comment>
<name>A0ABU8WUK8_9BURK</name>
<dbReference type="InterPro" id="IPR020845">
    <property type="entry name" value="AMP-binding_CS"/>
</dbReference>
<gene>
    <name evidence="5" type="ORF">WKW82_31615</name>
</gene>
<evidence type="ECO:0000313" key="5">
    <source>
        <dbReference type="EMBL" id="MEJ8851222.1"/>
    </source>
</evidence>
<reference evidence="5 6" key="1">
    <citation type="submission" date="2024-03" db="EMBL/GenBank/DDBJ databases">
        <title>Novel species of the genus Variovorax.</title>
        <authorList>
            <person name="Liu Q."/>
            <person name="Xin Y.-H."/>
        </authorList>
    </citation>
    <scope>NUCLEOTIDE SEQUENCE [LARGE SCALE GENOMIC DNA]</scope>
    <source>
        <strain evidence="5 6">KACC 18900</strain>
    </source>
</reference>
<dbReference type="InterPro" id="IPR025110">
    <property type="entry name" value="AMP-bd_C"/>
</dbReference>
<dbReference type="Pfam" id="PF13193">
    <property type="entry name" value="AMP-binding_C"/>
    <property type="match status" value="1"/>
</dbReference>
<dbReference type="Gene3D" id="2.30.38.10">
    <property type="entry name" value="Luciferase, Domain 3"/>
    <property type="match status" value="1"/>
</dbReference>
<evidence type="ECO:0000259" key="3">
    <source>
        <dbReference type="Pfam" id="PF00501"/>
    </source>
</evidence>
<feature type="domain" description="AMP-dependent synthetase/ligase" evidence="3">
    <location>
        <begin position="35"/>
        <end position="394"/>
    </location>
</feature>
<proteinExistence type="inferred from homology"/>
<evidence type="ECO:0000256" key="1">
    <source>
        <dbReference type="ARBA" id="ARBA00006432"/>
    </source>
</evidence>
<dbReference type="PANTHER" id="PTHR43201">
    <property type="entry name" value="ACYL-COA SYNTHETASE"/>
    <property type="match status" value="1"/>
</dbReference>
<comment type="caution">
    <text evidence="5">The sequence shown here is derived from an EMBL/GenBank/DDBJ whole genome shotgun (WGS) entry which is preliminary data.</text>
</comment>
<dbReference type="Proteomes" id="UP001385892">
    <property type="component" value="Unassembled WGS sequence"/>
</dbReference>
<dbReference type="SUPFAM" id="SSF56801">
    <property type="entry name" value="Acetyl-CoA synthetase-like"/>
    <property type="match status" value="1"/>
</dbReference>
<keyword evidence="2" id="KW-0436">Ligase</keyword>
<dbReference type="Pfam" id="PF00501">
    <property type="entry name" value="AMP-binding"/>
    <property type="match status" value="1"/>
</dbReference>
<protein>
    <submittedName>
        <fullName evidence="5">AMP-binding protein</fullName>
    </submittedName>
</protein>
<dbReference type="PANTHER" id="PTHR43201:SF5">
    <property type="entry name" value="MEDIUM-CHAIN ACYL-COA LIGASE ACSF2, MITOCHONDRIAL"/>
    <property type="match status" value="1"/>
</dbReference>
<evidence type="ECO:0000259" key="4">
    <source>
        <dbReference type="Pfam" id="PF13193"/>
    </source>
</evidence>
<dbReference type="Gene3D" id="3.40.50.980">
    <property type="match status" value="2"/>
</dbReference>
<dbReference type="InterPro" id="IPR045851">
    <property type="entry name" value="AMP-bd_C_sf"/>
</dbReference>
<dbReference type="PROSITE" id="PS00455">
    <property type="entry name" value="AMP_BINDING"/>
    <property type="match status" value="1"/>
</dbReference>
<evidence type="ECO:0000256" key="2">
    <source>
        <dbReference type="ARBA" id="ARBA00022598"/>
    </source>
</evidence>
<organism evidence="5 6">
    <name type="scientific">Variovorax rhizosphaerae</name>
    <dbReference type="NCBI Taxonomy" id="1836200"/>
    <lineage>
        <taxon>Bacteria</taxon>
        <taxon>Pseudomonadati</taxon>
        <taxon>Pseudomonadota</taxon>
        <taxon>Betaproteobacteria</taxon>
        <taxon>Burkholderiales</taxon>
        <taxon>Comamonadaceae</taxon>
        <taxon>Variovorax</taxon>
    </lineage>
</organism>
<dbReference type="EMBL" id="JBBKZT010000020">
    <property type="protein sequence ID" value="MEJ8851222.1"/>
    <property type="molecule type" value="Genomic_DNA"/>
</dbReference>
<feature type="domain" description="AMP-binding enzyme C-terminal" evidence="4">
    <location>
        <begin position="445"/>
        <end position="521"/>
    </location>
</feature>
<keyword evidence="6" id="KW-1185">Reference proteome</keyword>
<dbReference type="RefSeq" id="WP_340346769.1">
    <property type="nucleotide sequence ID" value="NZ_JBBKZT010000020.1"/>
</dbReference>
<dbReference type="Gene3D" id="3.30.300.30">
    <property type="match status" value="1"/>
</dbReference>